<organism evidence="2 3">
    <name type="scientific">Urechidicola croceus</name>
    <dbReference type="NCBI Taxonomy" id="1850246"/>
    <lineage>
        <taxon>Bacteria</taxon>
        <taxon>Pseudomonadati</taxon>
        <taxon>Bacteroidota</taxon>
        <taxon>Flavobacteriia</taxon>
        <taxon>Flavobacteriales</taxon>
        <taxon>Flavobacteriaceae</taxon>
        <taxon>Urechidicola</taxon>
    </lineage>
</organism>
<evidence type="ECO:0000313" key="3">
    <source>
        <dbReference type="Proteomes" id="UP000176050"/>
    </source>
</evidence>
<dbReference type="Gene3D" id="3.40.50.10420">
    <property type="entry name" value="NagB/RpiA/CoA transferase-like"/>
    <property type="match status" value="1"/>
</dbReference>
<dbReference type="KEGG" id="lul:LPB138_14800"/>
<dbReference type="AlphaFoldDB" id="A0A1D8PBB5"/>
<accession>A0A1D8PBB5</accession>
<dbReference type="Pfam" id="PF02589">
    <property type="entry name" value="LUD_dom"/>
    <property type="match status" value="1"/>
</dbReference>
<dbReference type="STRING" id="1850246.LPB138_14800"/>
<dbReference type="RefSeq" id="WP_070238035.1">
    <property type="nucleotide sequence ID" value="NZ_CP017478.1"/>
</dbReference>
<dbReference type="InterPro" id="IPR024185">
    <property type="entry name" value="FTHF_cligase-like_sf"/>
</dbReference>
<dbReference type="InterPro" id="IPR003741">
    <property type="entry name" value="LUD_dom"/>
</dbReference>
<sequence>MNFLKKIFKSSEDTKNEELKKQPVSLSLDDSFVHNFIERGGKFLYCLKKDDVTANIINILEENDWNTLTCKDTNILKYLSTSKVKTYRKLDGNNPIFTSCEFLISENGSILFSSNQIEDKRLSTLTNDFIVFATTSQIVKNMGESLTGIKVKYSNNLPTNISPVKNYGINYSDDNFLNYGSNNSKNLYLLLLEDL</sequence>
<protein>
    <recommendedName>
        <fullName evidence="1">LUD domain-containing protein</fullName>
    </recommendedName>
</protein>
<name>A0A1D8PBB5_9FLAO</name>
<reference evidence="2 3" key="1">
    <citation type="submission" date="2016-10" db="EMBL/GenBank/DDBJ databases">
        <title>Lutibacter sp. LPB0138, isolated from marine gastropod.</title>
        <authorList>
            <person name="Kim E."/>
            <person name="Yi H."/>
        </authorList>
    </citation>
    <scope>NUCLEOTIDE SEQUENCE [LARGE SCALE GENOMIC DNA]</scope>
    <source>
        <strain evidence="2 3">LPB0138</strain>
    </source>
</reference>
<evidence type="ECO:0000313" key="2">
    <source>
        <dbReference type="EMBL" id="AOW21875.1"/>
    </source>
</evidence>
<feature type="domain" description="LUD" evidence="1">
    <location>
        <begin position="73"/>
        <end position="165"/>
    </location>
</feature>
<gene>
    <name evidence="2" type="ORF">LPB138_14800</name>
</gene>
<dbReference type="InterPro" id="IPR037171">
    <property type="entry name" value="NagB/RpiA_transferase-like"/>
</dbReference>
<dbReference type="EMBL" id="CP017478">
    <property type="protein sequence ID" value="AOW21875.1"/>
    <property type="molecule type" value="Genomic_DNA"/>
</dbReference>
<dbReference type="OrthoDB" id="1425114at2"/>
<evidence type="ECO:0000259" key="1">
    <source>
        <dbReference type="Pfam" id="PF02589"/>
    </source>
</evidence>
<keyword evidence="3" id="KW-1185">Reference proteome</keyword>
<dbReference type="SUPFAM" id="SSF100950">
    <property type="entry name" value="NagB/RpiA/CoA transferase-like"/>
    <property type="match status" value="1"/>
</dbReference>
<proteinExistence type="predicted"/>
<dbReference type="Proteomes" id="UP000176050">
    <property type="component" value="Chromosome"/>
</dbReference>